<proteinExistence type="predicted"/>
<comment type="caution">
    <text evidence="1">The sequence shown here is derived from an EMBL/GenBank/DDBJ whole genome shotgun (WGS) entry which is preliminary data.</text>
</comment>
<organism evidence="1 2">
    <name type="scientific">Pleurodeles waltl</name>
    <name type="common">Iberian ribbed newt</name>
    <dbReference type="NCBI Taxonomy" id="8319"/>
    <lineage>
        <taxon>Eukaryota</taxon>
        <taxon>Metazoa</taxon>
        <taxon>Chordata</taxon>
        <taxon>Craniata</taxon>
        <taxon>Vertebrata</taxon>
        <taxon>Euteleostomi</taxon>
        <taxon>Amphibia</taxon>
        <taxon>Batrachia</taxon>
        <taxon>Caudata</taxon>
        <taxon>Salamandroidea</taxon>
        <taxon>Salamandridae</taxon>
        <taxon>Pleurodelinae</taxon>
        <taxon>Pleurodeles</taxon>
    </lineage>
</organism>
<name>A0AAV7MFH8_PLEWA</name>
<reference evidence="1" key="1">
    <citation type="journal article" date="2022" name="bioRxiv">
        <title>Sequencing and chromosome-scale assembly of the giantPleurodeles waltlgenome.</title>
        <authorList>
            <person name="Brown T."/>
            <person name="Elewa A."/>
            <person name="Iarovenko S."/>
            <person name="Subramanian E."/>
            <person name="Araus A.J."/>
            <person name="Petzold A."/>
            <person name="Susuki M."/>
            <person name="Suzuki K.-i.T."/>
            <person name="Hayashi T."/>
            <person name="Toyoda A."/>
            <person name="Oliveira C."/>
            <person name="Osipova E."/>
            <person name="Leigh N.D."/>
            <person name="Simon A."/>
            <person name="Yun M.H."/>
        </authorList>
    </citation>
    <scope>NUCLEOTIDE SEQUENCE</scope>
    <source>
        <strain evidence="1">20211129_DDA</strain>
        <tissue evidence="1">Liver</tissue>
    </source>
</reference>
<evidence type="ECO:0000313" key="2">
    <source>
        <dbReference type="Proteomes" id="UP001066276"/>
    </source>
</evidence>
<dbReference type="Proteomes" id="UP001066276">
    <property type="component" value="Chromosome 10"/>
</dbReference>
<evidence type="ECO:0000313" key="1">
    <source>
        <dbReference type="EMBL" id="KAJ1100638.1"/>
    </source>
</evidence>
<sequence>MFYHLKTYHNMHLGRAQREQSSVEPSTSQAPMVALGEPITRDIQEQLTDKAPKLKKIGSICLEWQKALTVGEEPMQVLRQTAKDYVFTVYEPPVYFYEEVRDNINLTKAM</sequence>
<protein>
    <submittedName>
        <fullName evidence="1">Uncharacterized protein</fullName>
    </submittedName>
</protein>
<keyword evidence="2" id="KW-1185">Reference proteome</keyword>
<accession>A0AAV7MFH8</accession>
<gene>
    <name evidence="1" type="ORF">NDU88_005719</name>
</gene>
<dbReference type="AlphaFoldDB" id="A0AAV7MFH8"/>
<dbReference type="EMBL" id="JANPWB010000014">
    <property type="protein sequence ID" value="KAJ1100638.1"/>
    <property type="molecule type" value="Genomic_DNA"/>
</dbReference>